<comment type="cofactor">
    <cofactor evidence="1">
        <name>FAD</name>
        <dbReference type="ChEBI" id="CHEBI:57692"/>
    </cofactor>
</comment>
<dbReference type="InterPro" id="IPR007867">
    <property type="entry name" value="GMC_OxRtase_C"/>
</dbReference>
<name>A0ABM1MZK6_NICVS</name>
<evidence type="ECO:0000259" key="6">
    <source>
        <dbReference type="Pfam" id="PF05199"/>
    </source>
</evidence>
<dbReference type="PANTHER" id="PTHR11552:SF147">
    <property type="entry name" value="CHOLINE DEHYDROGENASE, MITOCHONDRIAL"/>
    <property type="match status" value="1"/>
</dbReference>
<feature type="domain" description="Glucose-methanol-choline oxidoreductase C-terminal" evidence="6">
    <location>
        <begin position="445"/>
        <end position="586"/>
    </location>
</feature>
<dbReference type="Proteomes" id="UP000695000">
    <property type="component" value="Unplaced"/>
</dbReference>
<evidence type="ECO:0000259" key="5">
    <source>
        <dbReference type="Pfam" id="PF00732"/>
    </source>
</evidence>
<accession>A0ABM1MZK6</accession>
<dbReference type="InterPro" id="IPR012132">
    <property type="entry name" value="GMC_OxRdtase"/>
</dbReference>
<dbReference type="Pfam" id="PF00732">
    <property type="entry name" value="GMC_oxred_N"/>
    <property type="match status" value="1"/>
</dbReference>
<dbReference type="RefSeq" id="XP_017780006.1">
    <property type="nucleotide sequence ID" value="XM_017924517.1"/>
</dbReference>
<dbReference type="InterPro" id="IPR036188">
    <property type="entry name" value="FAD/NAD-bd_sf"/>
</dbReference>
<dbReference type="Gene3D" id="3.50.50.60">
    <property type="entry name" value="FAD/NAD(P)-binding domain"/>
    <property type="match status" value="1"/>
</dbReference>
<keyword evidence="3" id="KW-0285">Flavoprotein</keyword>
<evidence type="ECO:0000256" key="1">
    <source>
        <dbReference type="ARBA" id="ARBA00001974"/>
    </source>
</evidence>
<dbReference type="InterPro" id="IPR000172">
    <property type="entry name" value="GMC_OxRdtase_N"/>
</dbReference>
<comment type="similarity">
    <text evidence="2">Belongs to the GMC oxidoreductase family.</text>
</comment>
<dbReference type="PIRSF" id="PIRSF000137">
    <property type="entry name" value="Alcohol_oxidase"/>
    <property type="match status" value="1"/>
</dbReference>
<keyword evidence="7" id="KW-1185">Reference proteome</keyword>
<gene>
    <name evidence="8" type="primary">LOC108565198</name>
</gene>
<evidence type="ECO:0000313" key="7">
    <source>
        <dbReference type="Proteomes" id="UP000695000"/>
    </source>
</evidence>
<evidence type="ECO:0000313" key="8">
    <source>
        <dbReference type="RefSeq" id="XP_017780006.1"/>
    </source>
</evidence>
<evidence type="ECO:0000256" key="2">
    <source>
        <dbReference type="ARBA" id="ARBA00010790"/>
    </source>
</evidence>
<feature type="domain" description="Glucose-methanol-choline oxidoreductase N-terminal" evidence="5">
    <location>
        <begin position="50"/>
        <end position="338"/>
    </location>
</feature>
<keyword evidence="4" id="KW-0274">FAD</keyword>
<protein>
    <submittedName>
        <fullName evidence="8">Glucose dehydrogenase [FAD, quinone]-like</fullName>
    </submittedName>
</protein>
<dbReference type="SUPFAM" id="SSF51905">
    <property type="entry name" value="FAD/NAD(P)-binding domain"/>
    <property type="match status" value="1"/>
</dbReference>
<dbReference type="PANTHER" id="PTHR11552">
    <property type="entry name" value="GLUCOSE-METHANOL-CHOLINE GMC OXIDOREDUCTASE"/>
    <property type="match status" value="1"/>
</dbReference>
<dbReference type="GeneID" id="108565198"/>
<evidence type="ECO:0000256" key="4">
    <source>
        <dbReference type="ARBA" id="ARBA00022827"/>
    </source>
</evidence>
<organism evidence="7 8">
    <name type="scientific">Nicrophorus vespilloides</name>
    <name type="common">Boreal carrion beetle</name>
    <dbReference type="NCBI Taxonomy" id="110193"/>
    <lineage>
        <taxon>Eukaryota</taxon>
        <taxon>Metazoa</taxon>
        <taxon>Ecdysozoa</taxon>
        <taxon>Arthropoda</taxon>
        <taxon>Hexapoda</taxon>
        <taxon>Insecta</taxon>
        <taxon>Pterygota</taxon>
        <taxon>Neoptera</taxon>
        <taxon>Endopterygota</taxon>
        <taxon>Coleoptera</taxon>
        <taxon>Polyphaga</taxon>
        <taxon>Staphyliniformia</taxon>
        <taxon>Silphidae</taxon>
        <taxon>Nicrophorinae</taxon>
        <taxon>Nicrophorus</taxon>
    </lineage>
</organism>
<proteinExistence type="inferred from homology"/>
<reference evidence="8" key="1">
    <citation type="submission" date="2025-08" db="UniProtKB">
        <authorList>
            <consortium name="RefSeq"/>
        </authorList>
    </citation>
    <scope>IDENTIFICATION</scope>
    <source>
        <tissue evidence="8">Whole Larva</tissue>
    </source>
</reference>
<dbReference type="Pfam" id="PF05199">
    <property type="entry name" value="GMC_oxred_C"/>
    <property type="match status" value="1"/>
</dbReference>
<dbReference type="Gene3D" id="3.30.560.10">
    <property type="entry name" value="Glucose Oxidase, domain 3"/>
    <property type="match status" value="1"/>
</dbReference>
<dbReference type="SUPFAM" id="SSF54373">
    <property type="entry name" value="FAD-linked reductases, C-terminal domain"/>
    <property type="match status" value="1"/>
</dbReference>
<sequence>MFEEQLTGFLGHALLQLISVLSYYNYELATNQHFPDDFGPMLIENPKQNFDFIIIGAGTSGCLIANRLSEVKEWNVLLLEAGTDPTSTVEVPTFFDRLKMSEEDWKFSTTKEKNACLGMLDTRCRLVAGKMLGGDTGISPMHYERAFPEDFTCFNESITYEEALVHYNNIENFVGIDNVRELGTGGDLTISKFGNEEHVRQLIYNAAEELEYTKISAALQNLGYYDVDGYIKSGSRNHFAKAFLDTTRNRKNLFVVRNALVTKIIGDEIDNRVRGVEVYVGKTKLIVKSRIEVILSAGPINSAKLLLLSGFGPKEQLKYFNIPLKANIAVGKNMQDHIAVPIFIKVNSSTANETDFADATYQFLKLRKGPFTQINIHDLVGSINTCPYPSSRGNIKIYHYHFFESDGLLRPYLEHRGFVGKIMKSIIKANTQSQLLVMIPTLVLPKSVGEVTLQSPCPFDAPKIQGNYLSEEDDLESLTCAFVFVERLLKTKALSEIDANFLHVDIPNCRSYKVGTLGYIKCYIENMGMPLSHISGTVQYGNCSNCDACVDDKMRIRGIRHLRVVDASVIPKSISQSLEATVAMLADRAAADILRTWGK</sequence>
<evidence type="ECO:0000256" key="3">
    <source>
        <dbReference type="ARBA" id="ARBA00022630"/>
    </source>
</evidence>